<dbReference type="SUPFAM" id="SSF52540">
    <property type="entry name" value="P-loop containing nucleoside triphosphate hydrolases"/>
    <property type="match status" value="1"/>
</dbReference>
<evidence type="ECO:0000256" key="1">
    <source>
        <dbReference type="ARBA" id="ARBA00006270"/>
    </source>
</evidence>
<protein>
    <submittedName>
        <fullName evidence="3">Uncharacterized protein</fullName>
    </submittedName>
</protein>
<dbReference type="SMART" id="SM00173">
    <property type="entry name" value="RAS"/>
    <property type="match status" value="1"/>
</dbReference>
<dbReference type="EMBL" id="VCGU01000004">
    <property type="protein sequence ID" value="TRY77279.1"/>
    <property type="molecule type" value="Genomic_DNA"/>
</dbReference>
<dbReference type="SMART" id="SM00175">
    <property type="entry name" value="RAB"/>
    <property type="match status" value="1"/>
</dbReference>
<dbReference type="Proteomes" id="UP000318571">
    <property type="component" value="Chromosome 5"/>
</dbReference>
<gene>
    <name evidence="3" type="ORF">TCAL_08793</name>
</gene>
<dbReference type="Gene3D" id="3.40.50.300">
    <property type="entry name" value="P-loop containing nucleotide triphosphate hydrolases"/>
    <property type="match status" value="1"/>
</dbReference>
<evidence type="ECO:0000313" key="4">
    <source>
        <dbReference type="Proteomes" id="UP000318571"/>
    </source>
</evidence>
<dbReference type="InterPro" id="IPR027417">
    <property type="entry name" value="P-loop_NTPase"/>
</dbReference>
<name>A0A553PHX8_TIGCA</name>
<organism evidence="3 4">
    <name type="scientific">Tigriopus californicus</name>
    <name type="common">Marine copepod</name>
    <dbReference type="NCBI Taxonomy" id="6832"/>
    <lineage>
        <taxon>Eukaryota</taxon>
        <taxon>Metazoa</taxon>
        <taxon>Ecdysozoa</taxon>
        <taxon>Arthropoda</taxon>
        <taxon>Crustacea</taxon>
        <taxon>Multicrustacea</taxon>
        <taxon>Hexanauplia</taxon>
        <taxon>Copepoda</taxon>
        <taxon>Harpacticoida</taxon>
        <taxon>Harpacticidae</taxon>
        <taxon>Tigriopus</taxon>
    </lineage>
</organism>
<dbReference type="PRINTS" id="PR00449">
    <property type="entry name" value="RASTRNSFRMNG"/>
</dbReference>
<dbReference type="PROSITE" id="PS51419">
    <property type="entry name" value="RAB"/>
    <property type="match status" value="1"/>
</dbReference>
<accession>A0A553PHX8</accession>
<dbReference type="AlphaFoldDB" id="A0A553PHX8"/>
<keyword evidence="4" id="KW-1185">Reference proteome</keyword>
<sequence>MESQLSFKVLILGPKRVGKSSLVRKFVFDDDNGPPTLRAKLKIWDTSGQERFEAVCRAYYHSTEAAILCFDPTNEVSWKEMQSILNKFNVINPDSKIYLCGTKFDILEDELKEPCVDPELVQEFANSLNCGAKVFMETSSKLGTHIDELFRTLTEDCLSDLAETSPEVLNTAISVESQKRRSWCCRQFRLY</sequence>
<dbReference type="GO" id="GO:0003924">
    <property type="term" value="F:GTPase activity"/>
    <property type="evidence" value="ECO:0007669"/>
    <property type="project" value="InterPro"/>
</dbReference>
<evidence type="ECO:0000256" key="2">
    <source>
        <dbReference type="ARBA" id="ARBA00022741"/>
    </source>
</evidence>
<dbReference type="GO" id="GO:0005525">
    <property type="term" value="F:GTP binding"/>
    <property type="evidence" value="ECO:0007669"/>
    <property type="project" value="InterPro"/>
</dbReference>
<dbReference type="Pfam" id="PF00071">
    <property type="entry name" value="Ras"/>
    <property type="match status" value="1"/>
</dbReference>
<dbReference type="PANTHER" id="PTHR47978">
    <property type="match status" value="1"/>
</dbReference>
<evidence type="ECO:0000313" key="3">
    <source>
        <dbReference type="EMBL" id="TRY77279.1"/>
    </source>
</evidence>
<reference evidence="3 4" key="1">
    <citation type="journal article" date="2018" name="Nat. Ecol. Evol.">
        <title>Genomic signatures of mitonuclear coevolution across populations of Tigriopus californicus.</title>
        <authorList>
            <person name="Barreto F.S."/>
            <person name="Watson E.T."/>
            <person name="Lima T.G."/>
            <person name="Willett C.S."/>
            <person name="Edmands S."/>
            <person name="Li W."/>
            <person name="Burton R.S."/>
        </authorList>
    </citation>
    <scope>NUCLEOTIDE SEQUENCE [LARGE SCALE GENOMIC DNA]</scope>
    <source>
        <strain evidence="3 4">San Diego</strain>
    </source>
</reference>
<dbReference type="SMART" id="SM00174">
    <property type="entry name" value="RHO"/>
    <property type="match status" value="1"/>
</dbReference>
<proteinExistence type="inferred from homology"/>
<dbReference type="CDD" id="cd00154">
    <property type="entry name" value="Rab"/>
    <property type="match status" value="1"/>
</dbReference>
<comment type="similarity">
    <text evidence="1">Belongs to the small GTPase superfamily. Rab family.</text>
</comment>
<dbReference type="STRING" id="6832.A0A553PHX8"/>
<dbReference type="InterPro" id="IPR001806">
    <property type="entry name" value="Small_GTPase"/>
</dbReference>
<comment type="caution">
    <text evidence="3">The sequence shown here is derived from an EMBL/GenBank/DDBJ whole genome shotgun (WGS) entry which is preliminary data.</text>
</comment>
<keyword evidence="2" id="KW-0547">Nucleotide-binding</keyword>